<dbReference type="Proteomes" id="UP000190230">
    <property type="component" value="Unassembled WGS sequence"/>
</dbReference>
<evidence type="ECO:0000313" key="6">
    <source>
        <dbReference type="Proteomes" id="UP000190230"/>
    </source>
</evidence>
<dbReference type="SUPFAM" id="SSF55729">
    <property type="entry name" value="Acyl-CoA N-acyltransferases (Nat)"/>
    <property type="match status" value="1"/>
</dbReference>
<keyword evidence="3" id="KW-0012">Acyltransferase</keyword>
<dbReference type="InterPro" id="IPR000182">
    <property type="entry name" value="GNAT_dom"/>
</dbReference>
<dbReference type="GO" id="GO:0008080">
    <property type="term" value="F:N-acetyltransferase activity"/>
    <property type="evidence" value="ECO:0007669"/>
    <property type="project" value="TreeGrafter"/>
</dbReference>
<evidence type="ECO:0000256" key="3">
    <source>
        <dbReference type="ARBA" id="ARBA00023315"/>
    </source>
</evidence>
<dbReference type="STRING" id="241145.SAMN05660776_1335"/>
<name>A0A1T5BMJ2_9FLAO</name>
<keyword evidence="2" id="KW-0808">Transferase</keyword>
<dbReference type="OrthoDB" id="9805924at2"/>
<dbReference type="PANTHER" id="PTHR10545">
    <property type="entry name" value="DIAMINE N-ACETYLTRANSFERASE"/>
    <property type="match status" value="1"/>
</dbReference>
<dbReference type="Pfam" id="PF00583">
    <property type="entry name" value="Acetyltransf_1"/>
    <property type="match status" value="1"/>
</dbReference>
<dbReference type="EMBL" id="FUYY01000002">
    <property type="protein sequence ID" value="SKB48491.1"/>
    <property type="molecule type" value="Genomic_DNA"/>
</dbReference>
<feature type="domain" description="N-acetyltransferase" evidence="4">
    <location>
        <begin position="3"/>
        <end position="157"/>
    </location>
</feature>
<dbReference type="InterPro" id="IPR051016">
    <property type="entry name" value="Diverse_Substrate_AcTransf"/>
</dbReference>
<dbReference type="Gene3D" id="3.40.630.30">
    <property type="match status" value="1"/>
</dbReference>
<organism evidence="5 6">
    <name type="scientific">Salegentibacter holothuriorum</name>
    <dbReference type="NCBI Taxonomy" id="241145"/>
    <lineage>
        <taxon>Bacteria</taxon>
        <taxon>Pseudomonadati</taxon>
        <taxon>Bacteroidota</taxon>
        <taxon>Flavobacteriia</taxon>
        <taxon>Flavobacteriales</taxon>
        <taxon>Flavobacteriaceae</taxon>
        <taxon>Salegentibacter</taxon>
    </lineage>
</organism>
<evidence type="ECO:0000259" key="4">
    <source>
        <dbReference type="PROSITE" id="PS51186"/>
    </source>
</evidence>
<keyword evidence="6" id="KW-1185">Reference proteome</keyword>
<dbReference type="PROSITE" id="PS51186">
    <property type="entry name" value="GNAT"/>
    <property type="match status" value="1"/>
</dbReference>
<dbReference type="CDD" id="cd04301">
    <property type="entry name" value="NAT_SF"/>
    <property type="match status" value="1"/>
</dbReference>
<protein>
    <recommendedName>
        <fullName evidence="4">N-acetyltransferase domain-containing protein</fullName>
    </recommendedName>
</protein>
<accession>A0A1T5BMJ2</accession>
<evidence type="ECO:0000256" key="1">
    <source>
        <dbReference type="ARBA" id="ARBA00008694"/>
    </source>
</evidence>
<evidence type="ECO:0000313" key="5">
    <source>
        <dbReference type="EMBL" id="SKB48491.1"/>
    </source>
</evidence>
<dbReference type="AlphaFoldDB" id="A0A1T5BMJ2"/>
<dbReference type="InterPro" id="IPR016181">
    <property type="entry name" value="Acyl_CoA_acyltransferase"/>
</dbReference>
<dbReference type="RefSeq" id="WP_079719951.1">
    <property type="nucleotide sequence ID" value="NZ_FUYY01000002.1"/>
</dbReference>
<proteinExistence type="inferred from homology"/>
<dbReference type="FunFam" id="3.40.630.30:FF:000064">
    <property type="entry name" value="GNAT family acetyltransferase"/>
    <property type="match status" value="1"/>
</dbReference>
<dbReference type="PANTHER" id="PTHR10545:SF29">
    <property type="entry name" value="GH14572P-RELATED"/>
    <property type="match status" value="1"/>
</dbReference>
<reference evidence="6" key="1">
    <citation type="submission" date="2017-02" db="EMBL/GenBank/DDBJ databases">
        <authorList>
            <person name="Varghese N."/>
            <person name="Submissions S."/>
        </authorList>
    </citation>
    <scope>NUCLEOTIDE SEQUENCE [LARGE SCALE GENOMIC DNA]</scope>
    <source>
        <strain evidence="6">DSM 23405</strain>
    </source>
</reference>
<evidence type="ECO:0000256" key="2">
    <source>
        <dbReference type="ARBA" id="ARBA00022679"/>
    </source>
</evidence>
<comment type="similarity">
    <text evidence="1">Belongs to the acetyltransferase family.</text>
</comment>
<sequence>MEFKIRKATPEDMPAVLELIQELAEFEKEPDAVIISAEDLKKDGFGANPAFTCFVAEADGNIEGMALCYFRYSTWKGKTVHLEDLVVRESMRGKSLGNALYTRVIEFAKEQGVKRTEWVVLDWNTHARDFYSRSGATVFTDWCTVQMDENAMDRFLKKESR</sequence>
<gene>
    <name evidence="5" type="ORF">SAMN05660776_1335</name>
</gene>